<name>A0A1H5KQY9_9PSED</name>
<accession>A0A1H5KQY9</accession>
<protein>
    <submittedName>
        <fullName evidence="1">MSMEG_0570 family protein</fullName>
    </submittedName>
</protein>
<dbReference type="AlphaFoldDB" id="A0A1H5KQY9"/>
<dbReference type="Proteomes" id="UP000198985">
    <property type="component" value="Unassembled WGS sequence"/>
</dbReference>
<dbReference type="NCBIfam" id="TIGR04042">
    <property type="entry name" value="MSMEG_0570_fam"/>
    <property type="match status" value="1"/>
</dbReference>
<evidence type="ECO:0000313" key="1">
    <source>
        <dbReference type="EMBL" id="SEE67236.1"/>
    </source>
</evidence>
<dbReference type="EMBL" id="FNTY01000002">
    <property type="protein sequence ID" value="SEE67236.1"/>
    <property type="molecule type" value="Genomic_DNA"/>
</dbReference>
<dbReference type="InterPro" id="IPR023846">
    <property type="entry name" value="CHP04042_MSMEG0570"/>
</dbReference>
<evidence type="ECO:0000313" key="2">
    <source>
        <dbReference type="Proteomes" id="UP000198985"/>
    </source>
</evidence>
<reference evidence="1 2" key="1">
    <citation type="submission" date="2016-10" db="EMBL/GenBank/DDBJ databases">
        <authorList>
            <person name="de Groot N.N."/>
        </authorList>
    </citation>
    <scope>NUCLEOTIDE SEQUENCE [LARGE SCALE GENOMIC DNA]</scope>
    <source>
        <strain evidence="1 2">BS3662</strain>
    </source>
</reference>
<dbReference type="RefSeq" id="WP_084320145.1">
    <property type="nucleotide sequence ID" value="NZ_FNTY01000002.1"/>
</dbReference>
<organism evidence="1 2">
    <name type="scientific">Pseudomonas migulae</name>
    <dbReference type="NCBI Taxonomy" id="78543"/>
    <lineage>
        <taxon>Bacteria</taxon>
        <taxon>Pseudomonadati</taxon>
        <taxon>Pseudomonadota</taxon>
        <taxon>Gammaproteobacteria</taxon>
        <taxon>Pseudomonadales</taxon>
        <taxon>Pseudomonadaceae</taxon>
        <taxon>Pseudomonas</taxon>
    </lineage>
</organism>
<sequence length="111" mass="12118">MPAVNFKIRWPNGRETNGYSPSTVIFQYLEEGASYSLPDFLQRIENALNNASERVKQVKGFYCSSAMDTLSSLKGQASYLVDPALADGQVDILSMRTEGAGQVIGAGWSSF</sequence>
<gene>
    <name evidence="1" type="ORF">SAMN04490194_3421</name>
</gene>
<proteinExistence type="predicted"/>